<dbReference type="Proteomes" id="UP001499979">
    <property type="component" value="Unassembled WGS sequence"/>
</dbReference>
<accession>A0ABN1UET0</accession>
<feature type="transmembrane region" description="Helical" evidence="1">
    <location>
        <begin position="90"/>
        <end position="113"/>
    </location>
</feature>
<protein>
    <recommendedName>
        <fullName evidence="4">Glycosyltransferase RgtA/B/C/D-like domain-containing protein</fullName>
    </recommendedName>
</protein>
<keyword evidence="1" id="KW-0812">Transmembrane</keyword>
<reference evidence="2 3" key="1">
    <citation type="journal article" date="2019" name="Int. J. Syst. Evol. Microbiol.">
        <title>The Global Catalogue of Microorganisms (GCM) 10K type strain sequencing project: providing services to taxonomists for standard genome sequencing and annotation.</title>
        <authorList>
            <consortium name="The Broad Institute Genomics Platform"/>
            <consortium name="The Broad Institute Genome Sequencing Center for Infectious Disease"/>
            <person name="Wu L."/>
            <person name="Ma J."/>
        </authorList>
    </citation>
    <scope>NUCLEOTIDE SEQUENCE [LARGE SCALE GENOMIC DNA]</scope>
    <source>
        <strain evidence="2 3">JCM 11813</strain>
    </source>
</reference>
<comment type="caution">
    <text evidence="2">The sequence shown here is derived from an EMBL/GenBank/DDBJ whole genome shotgun (WGS) entry which is preliminary data.</text>
</comment>
<feature type="transmembrane region" description="Helical" evidence="1">
    <location>
        <begin position="18"/>
        <end position="44"/>
    </location>
</feature>
<keyword evidence="1" id="KW-0472">Membrane</keyword>
<feature type="transmembrane region" description="Helical" evidence="1">
    <location>
        <begin position="393"/>
        <end position="414"/>
    </location>
</feature>
<feature type="transmembrane region" description="Helical" evidence="1">
    <location>
        <begin position="222"/>
        <end position="243"/>
    </location>
</feature>
<name>A0ABN1UET0_9ACTN</name>
<feature type="transmembrane region" description="Helical" evidence="1">
    <location>
        <begin position="120"/>
        <end position="143"/>
    </location>
</feature>
<organism evidence="2 3">
    <name type="scientific">Nocardioides aquiterrae</name>
    <dbReference type="NCBI Taxonomy" id="203799"/>
    <lineage>
        <taxon>Bacteria</taxon>
        <taxon>Bacillati</taxon>
        <taxon>Actinomycetota</taxon>
        <taxon>Actinomycetes</taxon>
        <taxon>Propionibacteriales</taxon>
        <taxon>Nocardioidaceae</taxon>
        <taxon>Nocardioides</taxon>
    </lineage>
</organism>
<proteinExistence type="predicted"/>
<feature type="transmembrane region" description="Helical" evidence="1">
    <location>
        <begin position="149"/>
        <end position="166"/>
    </location>
</feature>
<sequence length="611" mass="66992">MACVVWHTPRVPRRPDRFLLAGGLLILLQLGFRAWALWGSWFYFDDLAFMSRAMNQPFDWAYLTESYGGHLMPAGFALAWVLTKWWVYDWAPWAITLLLLQLVASIGMFRLLVAMFGRRAFVLVLLAGYLAWVFTLPAGTWWAAGINQVPLQIALAFGLTAFLAYLRTKRRRHLLVSLAWVGFGLLFYEKTVVVLGIYGLVALCWFSAGKTPQRLRRLWDEYRLAVVAAAVCGGAYLAVYAAYGLNFSPGETADVPWGPIAWNLVAVAMLPAVAGGPLGWEPITGGAFANPSDVVMLLSWAAVGALVLYAWRSRTISKRAWALVAFTTLGNVALLASARAGVVGPDIAREYRYQTEAAAVVVLAIGLAFLPLRGAREENAVRADAPEGYEDRRLIAAATVVVVALSAVSSVRWVDLWQDRNPTHAYIDDVEASLTAADAPVPLVDAGVPQTLLWSFRYPENTYSHLFEPWAAHMAFPRDTVDDLFVFDDDGELAQVRLDPARAMERPKGADRRCPVPLEGGIVRIPLDGPVIGGGWWIALDYRSPVDTGFRLVAGDEAHEVDVPAGRHTAWFQAAGTFDEVVINSFPDDTGLCVTDLVLGSPEPTPSEPGS</sequence>
<evidence type="ECO:0008006" key="4">
    <source>
        <dbReference type="Google" id="ProtNLM"/>
    </source>
</evidence>
<feature type="transmembrane region" description="Helical" evidence="1">
    <location>
        <begin position="353"/>
        <end position="372"/>
    </location>
</feature>
<feature type="transmembrane region" description="Helical" evidence="1">
    <location>
        <begin position="178"/>
        <end position="202"/>
    </location>
</feature>
<dbReference type="EMBL" id="BAAAJE010000011">
    <property type="protein sequence ID" value="GAA1145099.1"/>
    <property type="molecule type" value="Genomic_DNA"/>
</dbReference>
<feature type="transmembrane region" description="Helical" evidence="1">
    <location>
        <begin position="255"/>
        <end position="274"/>
    </location>
</feature>
<evidence type="ECO:0000313" key="2">
    <source>
        <dbReference type="EMBL" id="GAA1145099.1"/>
    </source>
</evidence>
<evidence type="ECO:0000313" key="3">
    <source>
        <dbReference type="Proteomes" id="UP001499979"/>
    </source>
</evidence>
<keyword evidence="1" id="KW-1133">Transmembrane helix</keyword>
<gene>
    <name evidence="2" type="ORF">GCM10009606_25360</name>
</gene>
<feature type="transmembrane region" description="Helical" evidence="1">
    <location>
        <begin position="294"/>
        <end position="311"/>
    </location>
</feature>
<evidence type="ECO:0000256" key="1">
    <source>
        <dbReference type="SAM" id="Phobius"/>
    </source>
</evidence>
<feature type="transmembrane region" description="Helical" evidence="1">
    <location>
        <begin position="320"/>
        <end position="341"/>
    </location>
</feature>
<keyword evidence="3" id="KW-1185">Reference proteome</keyword>